<feature type="domain" description="Protein kinase" evidence="2">
    <location>
        <begin position="183"/>
        <end position="447"/>
    </location>
</feature>
<proteinExistence type="predicted"/>
<feature type="transmembrane region" description="Helical" evidence="1">
    <location>
        <begin position="673"/>
        <end position="691"/>
    </location>
</feature>
<dbReference type="InterPro" id="IPR007822">
    <property type="entry name" value="LANC-like"/>
</dbReference>
<dbReference type="GO" id="GO:0004674">
    <property type="term" value="F:protein serine/threonine kinase activity"/>
    <property type="evidence" value="ECO:0007669"/>
    <property type="project" value="UniProtKB-KW"/>
</dbReference>
<sequence>MKEQYVNTPVQTEIAPVASGDFNYATVLTKYGLEYQTIGNYLSVGSKSGMQGWVLHISIIRQEMALFMNQFLSNNVPLNFSFTIPANSTIHTRILDGSLGYGEIGKVISIYPPDKKTLTLLANQLIELTKTFAGPVIPGVIHLANNVYTSFNHEFSAERKVKWPFHPIKEKKITKPSRWIGKYLIVSQLKGDAKGNVYKCLNLNNWRNIHWCVVKQGLAHQCTDDFGRTIKDRLEWQYELLQWLTENRISLSKPVEYFEHKNDGYLVIEYIDGINLYDKVNQLHQGQMWIAMPIEARRELIKILLEVVSIVDNFHRLDTIHRDLNPGNFLVRMDGTVVGIDIELAHDEGPDSPKPPFTLGTPGYISPQQLQLNPAGIEDDYFGLGALMLKVFTGISPSKFTGNKEEDIFKSMKFFTDNNAIASMISRSLVNNPQSRPKIKSMRHTLSAYDALLLTNLKTKSPEPQIKIHGNENTEIKELIQKGLNALAHPIMMDQFGYWISKNAETGNAIANEFRGYESLNGFANGAGGILYILANAGKLGFDLKALNIPIQRNSERLEASAAQTESGDSGLFYGSSGNSVALCALINAGVLEKNIHYHNQIYQGLTKPSNGVNLATGSSGRGLAMIYCASHTQQQLYEQELHSIVSDLLKEQQSDGSWIIKKHQSDKKGIKLLGFSYGIAGIVYFLLMYYSKYNDEKVKKAIFTALSWLLKQLVSSNGHLLWPLNSKNGVIEPWFEYGFTGVALTFIKAYEIFKENTFKVAATEALASHPKFICSNYITVNNGLAGLGHVYIEAYKAFKDEDWRDRARYIVYYLMHCRKTETDGITYWQEGNFTQPSASYMYGNAGIINFLMHYTQSKKINWSLFNF</sequence>
<dbReference type="InterPro" id="IPR057929">
    <property type="entry name" value="RamC_N"/>
</dbReference>
<dbReference type="OrthoDB" id="9813021at2"/>
<dbReference type="InterPro" id="IPR011009">
    <property type="entry name" value="Kinase-like_dom_sf"/>
</dbReference>
<dbReference type="EMBL" id="RBKU01000001">
    <property type="protein sequence ID" value="RKR80556.1"/>
    <property type="molecule type" value="Genomic_DNA"/>
</dbReference>
<dbReference type="SUPFAM" id="SSF56112">
    <property type="entry name" value="Protein kinase-like (PK-like)"/>
    <property type="match status" value="1"/>
</dbReference>
<dbReference type="PANTHER" id="PTHR44167:SF24">
    <property type="entry name" value="SERINE_THREONINE-PROTEIN KINASE CHK2"/>
    <property type="match status" value="1"/>
</dbReference>
<dbReference type="SMART" id="SM01260">
    <property type="entry name" value="LANC_like"/>
    <property type="match status" value="1"/>
</dbReference>
<dbReference type="GO" id="GO:0005524">
    <property type="term" value="F:ATP binding"/>
    <property type="evidence" value="ECO:0007669"/>
    <property type="project" value="InterPro"/>
</dbReference>
<dbReference type="AlphaFoldDB" id="A0A495IUX3"/>
<reference evidence="3 4" key="1">
    <citation type="submission" date="2018-10" db="EMBL/GenBank/DDBJ databases">
        <title>Genomic Encyclopedia of Archaeal and Bacterial Type Strains, Phase II (KMG-II): from individual species to whole genera.</title>
        <authorList>
            <person name="Goeker M."/>
        </authorList>
    </citation>
    <scope>NUCLEOTIDE SEQUENCE [LARGE SCALE GENOMIC DNA]</scope>
    <source>
        <strain evidence="3 4">DSM 18602</strain>
    </source>
</reference>
<protein>
    <submittedName>
        <fullName evidence="3">Serine/threonine protein kinase</fullName>
    </submittedName>
</protein>
<keyword evidence="1" id="KW-1133">Transmembrane helix</keyword>
<evidence type="ECO:0000256" key="1">
    <source>
        <dbReference type="SAM" id="Phobius"/>
    </source>
</evidence>
<evidence type="ECO:0000259" key="2">
    <source>
        <dbReference type="PROSITE" id="PS50011"/>
    </source>
</evidence>
<accession>A0A495IUX3</accession>
<dbReference type="Pfam" id="PF05147">
    <property type="entry name" value="LANC_like"/>
    <property type="match status" value="1"/>
</dbReference>
<name>A0A495IUX3_9SPHI</name>
<dbReference type="InterPro" id="IPR012341">
    <property type="entry name" value="6hp_glycosidase-like_sf"/>
</dbReference>
<evidence type="ECO:0000313" key="3">
    <source>
        <dbReference type="EMBL" id="RKR80556.1"/>
    </source>
</evidence>
<dbReference type="PRINTS" id="PR01950">
    <property type="entry name" value="LANCSUPER"/>
</dbReference>
<dbReference type="SUPFAM" id="SSF158745">
    <property type="entry name" value="LanC-like"/>
    <property type="match status" value="1"/>
</dbReference>
<gene>
    <name evidence="3" type="ORF">BDD43_0677</name>
</gene>
<dbReference type="Pfam" id="PF25816">
    <property type="entry name" value="RamC_N"/>
    <property type="match status" value="1"/>
</dbReference>
<dbReference type="RefSeq" id="WP_121196335.1">
    <property type="nucleotide sequence ID" value="NZ_RBKU01000001.1"/>
</dbReference>
<dbReference type="Gene3D" id="1.10.510.10">
    <property type="entry name" value="Transferase(Phosphotransferase) domain 1"/>
    <property type="match status" value="1"/>
</dbReference>
<keyword evidence="3" id="KW-0808">Transferase</keyword>
<dbReference type="InterPro" id="IPR000719">
    <property type="entry name" value="Prot_kinase_dom"/>
</dbReference>
<dbReference type="SMART" id="SM00220">
    <property type="entry name" value="S_TKc"/>
    <property type="match status" value="1"/>
</dbReference>
<evidence type="ECO:0000313" key="4">
    <source>
        <dbReference type="Proteomes" id="UP000268007"/>
    </source>
</evidence>
<keyword evidence="1" id="KW-0812">Transmembrane</keyword>
<dbReference type="PANTHER" id="PTHR44167">
    <property type="entry name" value="OVARIAN-SPECIFIC SERINE/THREONINE-PROTEIN KINASE LOK-RELATED"/>
    <property type="match status" value="1"/>
</dbReference>
<dbReference type="Pfam" id="PF00069">
    <property type="entry name" value="Pkinase"/>
    <property type="match status" value="1"/>
</dbReference>
<keyword evidence="4" id="KW-1185">Reference proteome</keyword>
<keyword evidence="3" id="KW-0723">Serine/threonine-protein kinase</keyword>
<keyword evidence="3" id="KW-0418">Kinase</keyword>
<dbReference type="PROSITE" id="PS50011">
    <property type="entry name" value="PROTEIN_KINASE_DOM"/>
    <property type="match status" value="1"/>
</dbReference>
<dbReference type="Gene3D" id="1.50.10.10">
    <property type="match status" value="1"/>
</dbReference>
<organism evidence="3 4">
    <name type="scientific">Mucilaginibacter gracilis</name>
    <dbReference type="NCBI Taxonomy" id="423350"/>
    <lineage>
        <taxon>Bacteria</taxon>
        <taxon>Pseudomonadati</taxon>
        <taxon>Bacteroidota</taxon>
        <taxon>Sphingobacteriia</taxon>
        <taxon>Sphingobacteriales</taxon>
        <taxon>Sphingobacteriaceae</taxon>
        <taxon>Mucilaginibacter</taxon>
    </lineage>
</organism>
<dbReference type="GO" id="GO:0005975">
    <property type="term" value="P:carbohydrate metabolic process"/>
    <property type="evidence" value="ECO:0007669"/>
    <property type="project" value="InterPro"/>
</dbReference>
<keyword evidence="1" id="KW-0472">Membrane</keyword>
<dbReference type="Proteomes" id="UP000268007">
    <property type="component" value="Unassembled WGS sequence"/>
</dbReference>
<comment type="caution">
    <text evidence="3">The sequence shown here is derived from an EMBL/GenBank/DDBJ whole genome shotgun (WGS) entry which is preliminary data.</text>
</comment>
<dbReference type="GO" id="GO:0031179">
    <property type="term" value="P:peptide modification"/>
    <property type="evidence" value="ECO:0007669"/>
    <property type="project" value="InterPro"/>
</dbReference>